<dbReference type="GO" id="GO:0043565">
    <property type="term" value="F:sequence-specific DNA binding"/>
    <property type="evidence" value="ECO:0007669"/>
    <property type="project" value="InterPro"/>
</dbReference>
<evidence type="ECO:0000313" key="19">
    <source>
        <dbReference type="EMBL" id="PTL86403.1"/>
    </source>
</evidence>
<evidence type="ECO:0000259" key="17">
    <source>
        <dbReference type="PROSITE" id="PS50045"/>
    </source>
</evidence>
<evidence type="ECO:0000313" key="20">
    <source>
        <dbReference type="Proteomes" id="UP000240811"/>
    </source>
</evidence>
<evidence type="ECO:0000256" key="11">
    <source>
        <dbReference type="ARBA" id="ARBA00023159"/>
    </source>
</evidence>
<dbReference type="InterPro" id="IPR058031">
    <property type="entry name" value="AAA_lid_NorR"/>
</dbReference>
<dbReference type="Proteomes" id="UP000240811">
    <property type="component" value="Unassembled WGS sequence"/>
</dbReference>
<dbReference type="GO" id="GO:0000160">
    <property type="term" value="P:phosphorelay signal transduction system"/>
    <property type="evidence" value="ECO:0007669"/>
    <property type="project" value="UniProtKB-KW"/>
</dbReference>
<keyword evidence="4" id="KW-0678">Repressor</keyword>
<keyword evidence="11" id="KW-0010">Activator</keyword>
<dbReference type="InterPro" id="IPR018247">
    <property type="entry name" value="EF_Hand_1_Ca_BS"/>
</dbReference>
<evidence type="ECO:0000256" key="3">
    <source>
        <dbReference type="ARBA" id="ARBA00022490"/>
    </source>
</evidence>
<dbReference type="Pfam" id="PF02954">
    <property type="entry name" value="HTH_8"/>
    <property type="match status" value="1"/>
</dbReference>
<dbReference type="Pfam" id="PF00158">
    <property type="entry name" value="Sigma54_activat"/>
    <property type="match status" value="1"/>
</dbReference>
<gene>
    <name evidence="19" type="ORF">C4617_04190</name>
</gene>
<dbReference type="PRINTS" id="PR01590">
    <property type="entry name" value="HTHFIS"/>
</dbReference>
<keyword evidence="6" id="KW-0547">Nucleotide-binding</keyword>
<dbReference type="PROSITE" id="PS00018">
    <property type="entry name" value="EF_HAND_1"/>
    <property type="match status" value="1"/>
</dbReference>
<dbReference type="InterPro" id="IPR011006">
    <property type="entry name" value="CheY-like_superfamily"/>
</dbReference>
<dbReference type="InterPro" id="IPR027417">
    <property type="entry name" value="P-loop_NTPase"/>
</dbReference>
<keyword evidence="3" id="KW-0963">Cytoplasm</keyword>
<dbReference type="EMBL" id="PSQJ01000004">
    <property type="protein sequence ID" value="PTL86403.1"/>
    <property type="molecule type" value="Genomic_DNA"/>
</dbReference>
<dbReference type="Gene3D" id="3.40.50.300">
    <property type="entry name" value="P-loop containing nucleotide triphosphate hydrolases"/>
    <property type="match status" value="1"/>
</dbReference>
<feature type="domain" description="Response regulatory" evidence="18">
    <location>
        <begin position="12"/>
        <end position="123"/>
    </location>
</feature>
<evidence type="ECO:0000256" key="16">
    <source>
        <dbReference type="PROSITE-ProRule" id="PRU00169"/>
    </source>
</evidence>
<dbReference type="InterPro" id="IPR009057">
    <property type="entry name" value="Homeodomain-like_sf"/>
</dbReference>
<dbReference type="GO" id="GO:0005524">
    <property type="term" value="F:ATP binding"/>
    <property type="evidence" value="ECO:0007669"/>
    <property type="project" value="UniProtKB-KW"/>
</dbReference>
<dbReference type="PROSITE" id="PS50110">
    <property type="entry name" value="RESPONSE_REGULATORY"/>
    <property type="match status" value="1"/>
</dbReference>
<keyword evidence="10" id="KW-0238">DNA-binding</keyword>
<evidence type="ECO:0000256" key="8">
    <source>
        <dbReference type="ARBA" id="ARBA00023012"/>
    </source>
</evidence>
<evidence type="ECO:0000256" key="6">
    <source>
        <dbReference type="ARBA" id="ARBA00022741"/>
    </source>
</evidence>
<evidence type="ECO:0000256" key="14">
    <source>
        <dbReference type="ARBA" id="ARBA00031910"/>
    </source>
</evidence>
<dbReference type="SUPFAM" id="SSF52172">
    <property type="entry name" value="CheY-like"/>
    <property type="match status" value="1"/>
</dbReference>
<dbReference type="Gene3D" id="1.10.8.60">
    <property type="match status" value="1"/>
</dbReference>
<name>A0A2T4VX96_9HYPH</name>
<evidence type="ECO:0000256" key="9">
    <source>
        <dbReference type="ARBA" id="ARBA00023015"/>
    </source>
</evidence>
<evidence type="ECO:0000259" key="18">
    <source>
        <dbReference type="PROSITE" id="PS50110"/>
    </source>
</evidence>
<evidence type="ECO:0000256" key="5">
    <source>
        <dbReference type="ARBA" id="ARBA00022553"/>
    </source>
</evidence>
<evidence type="ECO:0000256" key="10">
    <source>
        <dbReference type="ARBA" id="ARBA00023125"/>
    </source>
</evidence>
<comment type="caution">
    <text evidence="19">The sequence shown here is derived from an EMBL/GenBank/DDBJ whole genome shotgun (WGS) entry which is preliminary data.</text>
</comment>
<keyword evidence="5" id="KW-0597">Phosphoprotein</keyword>
<dbReference type="Pfam" id="PF25601">
    <property type="entry name" value="AAA_lid_14"/>
    <property type="match status" value="1"/>
</dbReference>
<keyword evidence="8" id="KW-0902">Two-component regulatory system</keyword>
<comment type="function">
    <text evidence="15">Member of the two-component regulatory system NtrB/NtrC, which controls expression of the nitrogen-regulated (ntr) genes in response to nitrogen limitation. Phosphorylated NtrC binds directly to DNA and stimulates the formation of open promoter-sigma54-RNA polymerase complexes.</text>
</comment>
<dbReference type="AlphaFoldDB" id="A0A2T4VX96"/>
<dbReference type="Gene3D" id="3.40.50.2300">
    <property type="match status" value="1"/>
</dbReference>
<keyword evidence="7" id="KW-0067">ATP-binding</keyword>
<feature type="domain" description="Sigma-54 factor interaction" evidence="17">
    <location>
        <begin position="147"/>
        <end position="375"/>
    </location>
</feature>
<evidence type="ECO:0000256" key="15">
    <source>
        <dbReference type="ARBA" id="ARBA00043886"/>
    </source>
</evidence>
<evidence type="ECO:0000256" key="13">
    <source>
        <dbReference type="ARBA" id="ARBA00029881"/>
    </source>
</evidence>
<reference evidence="20" key="1">
    <citation type="submission" date="2018-02" db="EMBL/GenBank/DDBJ databases">
        <title>Genome sequence of Candidatus Liberibacter europaeus.</title>
        <authorList>
            <person name="Frampton R.A."/>
            <person name="Thompson S.M."/>
            <person name="David C."/>
            <person name="Addison S.M."/>
            <person name="Smith G.R."/>
        </authorList>
    </citation>
    <scope>NUCLEOTIDE SEQUENCE [LARGE SCALE GENOMIC DNA]</scope>
</reference>
<dbReference type="SUPFAM" id="SSF46689">
    <property type="entry name" value="Homeodomain-like"/>
    <property type="match status" value="1"/>
</dbReference>
<keyword evidence="12" id="KW-0804">Transcription</keyword>
<organism evidence="19 20">
    <name type="scientific">Candidatus Liberibacter europaeus</name>
    <dbReference type="NCBI Taxonomy" id="744859"/>
    <lineage>
        <taxon>Bacteria</taxon>
        <taxon>Pseudomonadati</taxon>
        <taxon>Pseudomonadota</taxon>
        <taxon>Alphaproteobacteria</taxon>
        <taxon>Hyphomicrobiales</taxon>
        <taxon>Rhizobiaceae</taxon>
        <taxon>Liberibacter</taxon>
    </lineage>
</organism>
<evidence type="ECO:0000256" key="2">
    <source>
        <dbReference type="ARBA" id="ARBA00019059"/>
    </source>
</evidence>
<dbReference type="PROSITE" id="PS50045">
    <property type="entry name" value="SIGMA54_INTERACT_4"/>
    <property type="match status" value="1"/>
</dbReference>
<dbReference type="InterPro" id="IPR002197">
    <property type="entry name" value="HTH_Fis"/>
</dbReference>
<comment type="subcellular location">
    <subcellularLocation>
        <location evidence="1">Cytoplasm</location>
    </subcellularLocation>
</comment>
<dbReference type="GO" id="GO:0005737">
    <property type="term" value="C:cytoplasm"/>
    <property type="evidence" value="ECO:0007669"/>
    <property type="project" value="UniProtKB-SubCell"/>
</dbReference>
<dbReference type="InterPro" id="IPR002078">
    <property type="entry name" value="Sigma_54_int"/>
</dbReference>
<evidence type="ECO:0000256" key="1">
    <source>
        <dbReference type="ARBA" id="ARBA00004496"/>
    </source>
</evidence>
<dbReference type="InterPro" id="IPR001789">
    <property type="entry name" value="Sig_transdc_resp-reg_receiver"/>
</dbReference>
<protein>
    <recommendedName>
        <fullName evidence="2">DNA-binding transcriptional regulator NtrC</fullName>
    </recommendedName>
    <alternativeName>
        <fullName evidence="13">Nitrogen regulation protein NR(I)</fullName>
    </alternativeName>
    <alternativeName>
        <fullName evidence="14">Nitrogen regulator I</fullName>
    </alternativeName>
</protein>
<evidence type="ECO:0000256" key="12">
    <source>
        <dbReference type="ARBA" id="ARBA00023163"/>
    </source>
</evidence>
<dbReference type="PANTHER" id="PTHR32071">
    <property type="entry name" value="TRANSCRIPTIONAL REGULATORY PROTEIN"/>
    <property type="match status" value="1"/>
</dbReference>
<dbReference type="Gene3D" id="1.10.10.60">
    <property type="entry name" value="Homeodomain-like"/>
    <property type="match status" value="1"/>
</dbReference>
<dbReference type="SUPFAM" id="SSF52540">
    <property type="entry name" value="P-loop containing nucleoside triphosphate hydrolases"/>
    <property type="match status" value="1"/>
</dbReference>
<evidence type="ECO:0000256" key="4">
    <source>
        <dbReference type="ARBA" id="ARBA00022491"/>
    </source>
</evidence>
<keyword evidence="9" id="KW-0805">Transcription regulation</keyword>
<dbReference type="CDD" id="cd00009">
    <property type="entry name" value="AAA"/>
    <property type="match status" value="1"/>
</dbReference>
<evidence type="ECO:0000256" key="7">
    <source>
        <dbReference type="ARBA" id="ARBA00022840"/>
    </source>
</evidence>
<accession>A0A2T4VX96</accession>
<dbReference type="GO" id="GO:0006355">
    <property type="term" value="P:regulation of DNA-templated transcription"/>
    <property type="evidence" value="ECO:0007669"/>
    <property type="project" value="InterPro"/>
</dbReference>
<proteinExistence type="predicted"/>
<dbReference type="PANTHER" id="PTHR32071:SF95">
    <property type="entry name" value="DNA-BINDING TRANSCRIPTIONAL REGULATOR NTRC"/>
    <property type="match status" value="1"/>
</dbReference>
<sequence length="491" mass="56843">MPKEKIMDCRKRLLLIDNDYEQCSLLKKHIEDLDYDVVVVDSLQKYSEILNYDKIDAIFLSLIKFEGDSDMLLKQIVESKPTIPVIIQTRHNYLKLLICSIQNSILRISPNPSSIDQIIESIISVMESHIFYSIQEVDNKTQSLDSLIAVSPAMVRVINCARRAVECWTPVMIEGEFGVGKKMLARSIHASGSRSNFPFITVNCGMISQDKVEKVLFGELDPQYNNKMHYPGKFVEANGGTILLEEAHALPINVQEKICSFIDTGRFDFNGSNNLSKLDVRLIFSTNKNLLQEVKKDEFCKELYYKISSFPIKIPALRNRREDIPWLARFFLKLFCEQYKISHMNFSSGALSALTDYNWPDNIQELENIIFQSAIVSENFQIIEDDLIPLMFSDEKKEVKTDLEKLNRHDMERKCQNIIELDNFPSNNQYTISAINKDGEIHCLSYIEKKIIQFAMKLYQEHMSEVARRLGIGRSTLYRKIKEYNIEYDSL</sequence>
<comment type="caution">
    <text evidence="16">Lacks conserved residue(s) required for the propagation of feature annotation.</text>
</comment>